<keyword evidence="1" id="KW-0812">Transmembrane</keyword>
<protein>
    <submittedName>
        <fullName evidence="2">Uncharacterized protein</fullName>
    </submittedName>
</protein>
<organism evidence="2 3">
    <name type="scientific">Chitinophaga caseinilytica</name>
    <dbReference type="NCBI Taxonomy" id="2267521"/>
    <lineage>
        <taxon>Bacteria</taxon>
        <taxon>Pseudomonadati</taxon>
        <taxon>Bacteroidota</taxon>
        <taxon>Chitinophagia</taxon>
        <taxon>Chitinophagales</taxon>
        <taxon>Chitinophagaceae</taxon>
        <taxon>Chitinophaga</taxon>
    </lineage>
</organism>
<evidence type="ECO:0000256" key="1">
    <source>
        <dbReference type="SAM" id="Phobius"/>
    </source>
</evidence>
<feature type="transmembrane region" description="Helical" evidence="1">
    <location>
        <begin position="129"/>
        <end position="148"/>
    </location>
</feature>
<evidence type="ECO:0000313" key="2">
    <source>
        <dbReference type="EMBL" id="WZN45383.1"/>
    </source>
</evidence>
<dbReference type="EMBL" id="CP150096">
    <property type="protein sequence ID" value="WZN45383.1"/>
    <property type="molecule type" value="Genomic_DNA"/>
</dbReference>
<proteinExistence type="predicted"/>
<accession>A0ABZ2Z109</accession>
<keyword evidence="1" id="KW-0472">Membrane</keyword>
<dbReference type="RefSeq" id="WP_341840135.1">
    <property type="nucleotide sequence ID" value="NZ_CP149792.1"/>
</dbReference>
<feature type="transmembrane region" description="Helical" evidence="1">
    <location>
        <begin position="32"/>
        <end position="55"/>
    </location>
</feature>
<evidence type="ECO:0000313" key="3">
    <source>
        <dbReference type="Proteomes" id="UP001449657"/>
    </source>
</evidence>
<name>A0ABZ2Z109_9BACT</name>
<sequence length="161" mass="17970">MQDTNPTEDLLQGDDLLDFTYRSTLMPGWFKLSLGFLGFVYLLQFFGVLFGMVALRGNQSMFNVDYNVTMIIYAVYMLYAGATIAASILFFMQSAYAMKLGLPVLIAVLLVAVLSAVGCMLAPVTSDWLLIFVMLHFVAVTAAVVHCFRIRKQWAEAIVVR</sequence>
<dbReference type="Proteomes" id="UP001449657">
    <property type="component" value="Chromosome"/>
</dbReference>
<feature type="transmembrane region" description="Helical" evidence="1">
    <location>
        <begin position="70"/>
        <end position="92"/>
    </location>
</feature>
<reference evidence="2 3" key="1">
    <citation type="submission" date="2024-03" db="EMBL/GenBank/DDBJ databases">
        <title>Chitinophaga caseinilytica sp. nov., a casein hydrolysing bacterium isolated from forest soil.</title>
        <authorList>
            <person name="Lee D.S."/>
            <person name="Han D.M."/>
            <person name="Baek J.H."/>
            <person name="Choi D.G."/>
            <person name="Jeon J.H."/>
            <person name="Jeon C.O."/>
        </authorList>
    </citation>
    <scope>NUCLEOTIDE SEQUENCE [LARGE SCALE GENOMIC DNA]</scope>
    <source>
        <strain evidence="2 3">KACC 19118</strain>
    </source>
</reference>
<feature type="transmembrane region" description="Helical" evidence="1">
    <location>
        <begin position="104"/>
        <end position="123"/>
    </location>
</feature>
<keyword evidence="1" id="KW-1133">Transmembrane helix</keyword>
<gene>
    <name evidence="2" type="ORF">WJU22_21015</name>
</gene>
<keyword evidence="3" id="KW-1185">Reference proteome</keyword>